<dbReference type="PANTHER" id="PTHR42693:SF53">
    <property type="entry name" value="ENDO-4-O-SULFATASE"/>
    <property type="match status" value="1"/>
</dbReference>
<gene>
    <name evidence="4" type="ORF">METZ01_LOCUS321861</name>
</gene>
<dbReference type="EMBL" id="UINC01105225">
    <property type="protein sequence ID" value="SVC69007.1"/>
    <property type="molecule type" value="Genomic_DNA"/>
</dbReference>
<dbReference type="PANTHER" id="PTHR42693">
    <property type="entry name" value="ARYLSULFATASE FAMILY MEMBER"/>
    <property type="match status" value="1"/>
</dbReference>
<evidence type="ECO:0000256" key="2">
    <source>
        <dbReference type="ARBA" id="ARBA00022801"/>
    </source>
</evidence>
<comment type="similarity">
    <text evidence="1">Belongs to the sulfatase family.</text>
</comment>
<dbReference type="GO" id="GO:0004065">
    <property type="term" value="F:arylsulfatase activity"/>
    <property type="evidence" value="ECO:0007669"/>
    <property type="project" value="TreeGrafter"/>
</dbReference>
<dbReference type="SUPFAM" id="SSF53649">
    <property type="entry name" value="Alkaline phosphatase-like"/>
    <property type="match status" value="1"/>
</dbReference>
<protein>
    <recommendedName>
        <fullName evidence="3">Sulfatase N-terminal domain-containing protein</fullName>
    </recommendedName>
</protein>
<evidence type="ECO:0000313" key="4">
    <source>
        <dbReference type="EMBL" id="SVC69007.1"/>
    </source>
</evidence>
<dbReference type="InterPro" id="IPR017850">
    <property type="entry name" value="Alkaline_phosphatase_core_sf"/>
</dbReference>
<reference evidence="4" key="1">
    <citation type="submission" date="2018-05" db="EMBL/GenBank/DDBJ databases">
        <authorList>
            <person name="Lanie J.A."/>
            <person name="Ng W.-L."/>
            <person name="Kazmierczak K.M."/>
            <person name="Andrzejewski T.M."/>
            <person name="Davidsen T.M."/>
            <person name="Wayne K.J."/>
            <person name="Tettelin H."/>
            <person name="Glass J.I."/>
            <person name="Rusch D."/>
            <person name="Podicherti R."/>
            <person name="Tsui H.-C.T."/>
            <person name="Winkler M.E."/>
        </authorList>
    </citation>
    <scope>NUCLEOTIDE SEQUENCE</scope>
</reference>
<proteinExistence type="inferred from homology"/>
<keyword evidence="2" id="KW-0378">Hydrolase</keyword>
<organism evidence="4">
    <name type="scientific">marine metagenome</name>
    <dbReference type="NCBI Taxonomy" id="408172"/>
    <lineage>
        <taxon>unclassified sequences</taxon>
        <taxon>metagenomes</taxon>
        <taxon>ecological metagenomes</taxon>
    </lineage>
</organism>
<sequence>MRVRYGDLSCYGSDLSRTSNLNLMAATGMRYRILCYVTCLSSIKSSLEAGCYPRRVGLDSGDDFVVLLPSSSAGLSSKETTIASMLKSIGYGTKMISKWHLGDQPDFFPPDTASIATSVCLTAMIWHPIYSLICLLDGGTFHLCL</sequence>
<feature type="domain" description="Sulfatase N-terminal" evidence="3">
    <location>
        <begin position="3"/>
        <end position="102"/>
    </location>
</feature>
<dbReference type="InterPro" id="IPR050738">
    <property type="entry name" value="Sulfatase"/>
</dbReference>
<name>A0A382P851_9ZZZZ</name>
<dbReference type="Pfam" id="PF00884">
    <property type="entry name" value="Sulfatase"/>
    <property type="match status" value="1"/>
</dbReference>
<evidence type="ECO:0000256" key="1">
    <source>
        <dbReference type="ARBA" id="ARBA00008779"/>
    </source>
</evidence>
<dbReference type="AlphaFoldDB" id="A0A382P851"/>
<dbReference type="InterPro" id="IPR000917">
    <property type="entry name" value="Sulfatase_N"/>
</dbReference>
<evidence type="ECO:0000259" key="3">
    <source>
        <dbReference type="Pfam" id="PF00884"/>
    </source>
</evidence>
<accession>A0A382P851</accession>
<dbReference type="Gene3D" id="3.40.720.10">
    <property type="entry name" value="Alkaline Phosphatase, subunit A"/>
    <property type="match status" value="1"/>
</dbReference>